<evidence type="ECO:0000256" key="5">
    <source>
        <dbReference type="ARBA" id="ARBA00022989"/>
    </source>
</evidence>
<dbReference type="GO" id="GO:0009060">
    <property type="term" value="P:aerobic respiration"/>
    <property type="evidence" value="ECO:0007669"/>
    <property type="project" value="TreeGrafter"/>
</dbReference>
<dbReference type="Pfam" id="PF00146">
    <property type="entry name" value="NADHdh"/>
    <property type="match status" value="1"/>
</dbReference>
<dbReference type="PANTHER" id="PTHR11432">
    <property type="entry name" value="NADH DEHYDROGENASE SUBUNIT 1"/>
    <property type="match status" value="1"/>
</dbReference>
<dbReference type="PANTHER" id="PTHR11432:SF3">
    <property type="entry name" value="NADH-UBIQUINONE OXIDOREDUCTASE CHAIN 1"/>
    <property type="match status" value="1"/>
</dbReference>
<feature type="transmembrane region" description="Helical" evidence="9">
    <location>
        <begin position="210"/>
        <end position="232"/>
    </location>
</feature>
<dbReference type="GeneID" id="32229728"/>
<dbReference type="EMBL" id="KX815960">
    <property type="protein sequence ID" value="AQZ26147.1"/>
    <property type="molecule type" value="Genomic_DNA"/>
</dbReference>
<dbReference type="RefSeq" id="YP_009353854.1">
    <property type="nucleotide sequence ID" value="NC_034302.1"/>
</dbReference>
<protein>
    <recommendedName>
        <fullName evidence="3 8">NADH-ubiquinone oxidoreductase chain 1</fullName>
        <ecNumber evidence="8">7.1.1.2</ecNumber>
    </recommendedName>
</protein>
<dbReference type="HAMAP" id="MF_01350">
    <property type="entry name" value="NDH1_NuoH"/>
    <property type="match status" value="1"/>
</dbReference>
<keyword evidence="7" id="KW-0520">NAD</keyword>
<dbReference type="InterPro" id="IPR001694">
    <property type="entry name" value="NADH_UbQ_OxRdtase_su1/FPO"/>
</dbReference>
<geneLocation type="mitochondrion" evidence="10"/>
<dbReference type="CTD" id="4535"/>
<proteinExistence type="inferred from homology"/>
<comment type="subcellular location">
    <subcellularLocation>
        <location evidence="1">Membrane</location>
        <topology evidence="1">Multi-pass membrane protein</topology>
    </subcellularLocation>
    <subcellularLocation>
        <location evidence="7">Mitochondrion inner membrane</location>
        <topology evidence="7">Multi-pass membrane protein</topology>
    </subcellularLocation>
</comment>
<reference evidence="10" key="1">
    <citation type="journal article" date="2017" name="Mol. Phylogenet. Evol.">
        <title>Curious bivalves: Systematic utility and unusual properties of anomalodesmatan mitochondrial genomes.</title>
        <authorList>
            <person name="Williams S.T."/>
            <person name="Foster P.G."/>
            <person name="Hughes C."/>
            <person name="Harper E.M."/>
            <person name="Taylor J.D."/>
            <person name="Littlewood D.T."/>
            <person name="Dyal P."/>
            <person name="Hopkins K.P."/>
            <person name="Briscoe A.G."/>
        </authorList>
    </citation>
    <scope>NUCLEOTIDE SEQUENCE</scope>
</reference>
<feature type="transmembrane region" description="Helical" evidence="9">
    <location>
        <begin position="141"/>
        <end position="158"/>
    </location>
</feature>
<dbReference type="PROSITE" id="PS00667">
    <property type="entry name" value="COMPLEX1_ND1_1"/>
    <property type="match status" value="1"/>
</dbReference>
<feature type="transmembrane region" description="Helical" evidence="9">
    <location>
        <begin position="6"/>
        <end position="23"/>
    </location>
</feature>
<sequence>MEVLISMVITYLCVMLAVGYFTLMERKVLGGVQLRKGPNKVGVAGILQPIADGLKLLSKQYFYPARSNKLSFYLAPAMFFVLSLMLWHVSPMYFPATYFLYGVLFFLCVSSISVFGVLVAGWASNSKYAIMGAVRGAAQTISYEVSFSLLLLFCVFGQGGFCVGGGGKEMVWAVLGLPLFLMFLTTVLAETNRTPFDLVEGESELVSGYNVEYGGLGFTLIFIAEYSSMLFMSSMGSMMWLGGFSACFVAGPPVLVAKTLALCYFFVITRGALPRFRYDLLMGLTWKSFLPASLVGVVVMLALN</sequence>
<evidence type="ECO:0000256" key="8">
    <source>
        <dbReference type="RuleBase" id="RU000473"/>
    </source>
</evidence>
<keyword evidence="8" id="KW-0830">Ubiquinone</keyword>
<dbReference type="AlphaFoldDB" id="A0A1U9XPH4"/>
<comment type="similarity">
    <text evidence="2 7">Belongs to the complex I subunit 1 family.</text>
</comment>
<dbReference type="GO" id="GO:0008137">
    <property type="term" value="F:NADH dehydrogenase (ubiquinone) activity"/>
    <property type="evidence" value="ECO:0007669"/>
    <property type="project" value="UniProtKB-EC"/>
</dbReference>
<evidence type="ECO:0000256" key="2">
    <source>
        <dbReference type="ARBA" id="ARBA00010535"/>
    </source>
</evidence>
<name>A0A1U9XPH4_LYONO</name>
<dbReference type="EC" id="7.1.1.2" evidence="8"/>
<evidence type="ECO:0000256" key="3">
    <source>
        <dbReference type="ARBA" id="ARBA00021009"/>
    </source>
</evidence>
<evidence type="ECO:0000256" key="1">
    <source>
        <dbReference type="ARBA" id="ARBA00004141"/>
    </source>
</evidence>
<dbReference type="GO" id="GO:0003954">
    <property type="term" value="F:NADH dehydrogenase activity"/>
    <property type="evidence" value="ECO:0007669"/>
    <property type="project" value="TreeGrafter"/>
</dbReference>
<feature type="transmembrane region" description="Helical" evidence="9">
    <location>
        <begin position="238"/>
        <end position="268"/>
    </location>
</feature>
<accession>A0A1U9XPH4</accession>
<gene>
    <name evidence="10" type="primary">ND1</name>
</gene>
<feature type="transmembrane region" description="Helical" evidence="9">
    <location>
        <begin position="70"/>
        <end position="87"/>
    </location>
</feature>
<evidence type="ECO:0000256" key="9">
    <source>
        <dbReference type="SAM" id="Phobius"/>
    </source>
</evidence>
<dbReference type="InterPro" id="IPR018086">
    <property type="entry name" value="NADH_UbQ_OxRdtase_su1_CS"/>
</dbReference>
<organism evidence="10">
    <name type="scientific">Lyonsia norwegica</name>
    <name type="common">Saltwater clam</name>
    <name type="synonym">Mya norwegica</name>
    <dbReference type="NCBI Taxonomy" id="228471"/>
    <lineage>
        <taxon>Eukaryota</taxon>
        <taxon>Metazoa</taxon>
        <taxon>Spiralia</taxon>
        <taxon>Lophotrochozoa</taxon>
        <taxon>Mollusca</taxon>
        <taxon>Bivalvia</taxon>
        <taxon>Autobranchia</taxon>
        <taxon>Heteroconchia</taxon>
        <taxon>Euheterodonta</taxon>
        <taxon>Anomalodesmata</taxon>
        <taxon>Pandoroidea</taxon>
        <taxon>Lyonsiidae</taxon>
        <taxon>Lyonsia</taxon>
    </lineage>
</organism>
<dbReference type="GO" id="GO:0005743">
    <property type="term" value="C:mitochondrial inner membrane"/>
    <property type="evidence" value="ECO:0007669"/>
    <property type="project" value="UniProtKB-SubCell"/>
</dbReference>
<feature type="transmembrane region" description="Helical" evidence="9">
    <location>
        <begin position="170"/>
        <end position="189"/>
    </location>
</feature>
<keyword evidence="8 10" id="KW-0496">Mitochondrion</keyword>
<evidence type="ECO:0000256" key="6">
    <source>
        <dbReference type="ARBA" id="ARBA00023136"/>
    </source>
</evidence>
<evidence type="ECO:0000256" key="4">
    <source>
        <dbReference type="ARBA" id="ARBA00022692"/>
    </source>
</evidence>
<evidence type="ECO:0000256" key="7">
    <source>
        <dbReference type="RuleBase" id="RU000471"/>
    </source>
</evidence>
<dbReference type="PROSITE" id="PS00668">
    <property type="entry name" value="COMPLEX1_ND1_2"/>
    <property type="match status" value="1"/>
</dbReference>
<keyword evidence="6 9" id="KW-0472">Membrane</keyword>
<keyword evidence="5 9" id="KW-1133">Transmembrane helix</keyword>
<feature type="transmembrane region" description="Helical" evidence="9">
    <location>
        <begin position="280"/>
        <end position="303"/>
    </location>
</feature>
<comment type="catalytic activity">
    <reaction evidence="8">
        <text>a ubiquinone + NADH + 5 H(+)(in) = a ubiquinol + NAD(+) + 4 H(+)(out)</text>
        <dbReference type="Rhea" id="RHEA:29091"/>
        <dbReference type="Rhea" id="RHEA-COMP:9565"/>
        <dbReference type="Rhea" id="RHEA-COMP:9566"/>
        <dbReference type="ChEBI" id="CHEBI:15378"/>
        <dbReference type="ChEBI" id="CHEBI:16389"/>
        <dbReference type="ChEBI" id="CHEBI:17976"/>
        <dbReference type="ChEBI" id="CHEBI:57540"/>
        <dbReference type="ChEBI" id="CHEBI:57945"/>
        <dbReference type="EC" id="7.1.1.2"/>
    </reaction>
</comment>
<keyword evidence="4 7" id="KW-0812">Transmembrane</keyword>
<feature type="transmembrane region" description="Helical" evidence="9">
    <location>
        <begin position="99"/>
        <end position="120"/>
    </location>
</feature>
<evidence type="ECO:0000313" key="10">
    <source>
        <dbReference type="EMBL" id="AQZ26147.1"/>
    </source>
</evidence>